<dbReference type="InterPro" id="IPR010308">
    <property type="entry name" value="TRP_C"/>
</dbReference>
<dbReference type="GO" id="GO:0000724">
    <property type="term" value="P:double-strand break repair via homologous recombination"/>
    <property type="evidence" value="ECO:0007669"/>
    <property type="project" value="TreeGrafter"/>
</dbReference>
<gene>
    <name evidence="3" type="ORF">HXX76_012224</name>
</gene>
<keyword evidence="1" id="KW-0812">Transmembrane</keyword>
<reference evidence="3" key="1">
    <citation type="journal article" date="2020" name="bioRxiv">
        <title>Comparative genomics of Chlamydomonas.</title>
        <authorList>
            <person name="Craig R.J."/>
            <person name="Hasan A.R."/>
            <person name="Ness R.W."/>
            <person name="Keightley P.D."/>
        </authorList>
    </citation>
    <scope>NUCLEOTIDE SEQUENCE</scope>
    <source>
        <strain evidence="3">SAG 7.73</strain>
    </source>
</reference>
<dbReference type="AlphaFoldDB" id="A0A835VTU2"/>
<feature type="transmembrane region" description="Helical" evidence="1">
    <location>
        <begin position="84"/>
        <end position="104"/>
    </location>
</feature>
<evidence type="ECO:0000259" key="2">
    <source>
        <dbReference type="Pfam" id="PF06011"/>
    </source>
</evidence>
<dbReference type="GO" id="GO:0043130">
    <property type="term" value="F:ubiquitin binding"/>
    <property type="evidence" value="ECO:0007669"/>
    <property type="project" value="TreeGrafter"/>
</dbReference>
<dbReference type="PANTHER" id="PTHR19862:SF14">
    <property type="entry name" value="WD REPEAT-CONTAINING PROTEIN 48"/>
    <property type="match status" value="1"/>
</dbReference>
<dbReference type="Pfam" id="PF06011">
    <property type="entry name" value="TRP"/>
    <property type="match status" value="1"/>
</dbReference>
<protein>
    <recommendedName>
        <fullName evidence="2">TRP C-terminal domain-containing protein</fullName>
    </recommendedName>
</protein>
<organism evidence="3 4">
    <name type="scientific">Chlamydomonas incerta</name>
    <dbReference type="NCBI Taxonomy" id="51695"/>
    <lineage>
        <taxon>Eukaryota</taxon>
        <taxon>Viridiplantae</taxon>
        <taxon>Chlorophyta</taxon>
        <taxon>core chlorophytes</taxon>
        <taxon>Chlorophyceae</taxon>
        <taxon>CS clade</taxon>
        <taxon>Chlamydomonadales</taxon>
        <taxon>Chlamydomonadaceae</taxon>
        <taxon>Chlamydomonas</taxon>
    </lineage>
</organism>
<evidence type="ECO:0000313" key="4">
    <source>
        <dbReference type="Proteomes" id="UP000650467"/>
    </source>
</evidence>
<dbReference type="InterPro" id="IPR051246">
    <property type="entry name" value="WDR48"/>
</dbReference>
<name>A0A835VTU2_CHLIN</name>
<proteinExistence type="predicted"/>
<dbReference type="Proteomes" id="UP000650467">
    <property type="component" value="Unassembled WGS sequence"/>
</dbReference>
<sequence length="198" mass="21539">MSVWVPVGIVCAVVFCLVPPATSFTIALLHRDRLTDPAVERRFGFLYKRYRPDRYWWEGVLQLQELTLVAVEVFARALETSQQALLMLVAFIAIGVMNAAFAPLRTHLMGLLEFISLGVLSLTVTLSLYFVVSADLKVAAADAIGAIIVAINVGLFVGFVVLIIRKSVPKLKKKLMRLIPKLQRGGDDGGSPAGGNAS</sequence>
<evidence type="ECO:0000256" key="1">
    <source>
        <dbReference type="SAM" id="Phobius"/>
    </source>
</evidence>
<feature type="transmembrane region" description="Helical" evidence="1">
    <location>
        <begin position="143"/>
        <end position="164"/>
    </location>
</feature>
<dbReference type="EMBL" id="JAEHOC010000039">
    <property type="protein sequence ID" value="KAG2427570.1"/>
    <property type="molecule type" value="Genomic_DNA"/>
</dbReference>
<dbReference type="PANTHER" id="PTHR19862">
    <property type="entry name" value="WD REPEAT-CONTAINING PROTEIN 48"/>
    <property type="match status" value="1"/>
</dbReference>
<keyword evidence="1" id="KW-1133">Transmembrane helix</keyword>
<feature type="domain" description="TRP C-terminal" evidence="2">
    <location>
        <begin position="35"/>
        <end position="167"/>
    </location>
</feature>
<dbReference type="OrthoDB" id="548080at2759"/>
<comment type="caution">
    <text evidence="3">The sequence shown here is derived from an EMBL/GenBank/DDBJ whole genome shotgun (WGS) entry which is preliminary data.</text>
</comment>
<feature type="transmembrane region" description="Helical" evidence="1">
    <location>
        <begin position="111"/>
        <end position="131"/>
    </location>
</feature>
<accession>A0A835VTU2</accession>
<keyword evidence="1" id="KW-0472">Membrane</keyword>
<evidence type="ECO:0000313" key="3">
    <source>
        <dbReference type="EMBL" id="KAG2427570.1"/>
    </source>
</evidence>
<keyword evidence="4" id="KW-1185">Reference proteome</keyword>